<evidence type="ECO:0000313" key="1">
    <source>
        <dbReference type="EMBL" id="HIV00097.1"/>
    </source>
</evidence>
<comment type="caution">
    <text evidence="1">The sequence shown here is derived from an EMBL/GenBank/DDBJ whole genome shotgun (WGS) entry which is preliminary data.</text>
</comment>
<dbReference type="Proteomes" id="UP000886891">
    <property type="component" value="Unassembled WGS sequence"/>
</dbReference>
<organism evidence="1 2">
    <name type="scientific">Candidatus Stercoripulliclostridium merdipullorum</name>
    <dbReference type="NCBI Taxonomy" id="2840952"/>
    <lineage>
        <taxon>Bacteria</taxon>
        <taxon>Bacillati</taxon>
        <taxon>Bacillota</taxon>
        <taxon>Clostridia</taxon>
        <taxon>Eubacteriales</taxon>
        <taxon>Candidatus Stercoripulliclostridium</taxon>
    </lineage>
</organism>
<sequence length="109" mass="12673">MADERDFELIEEEEEEVVTFVDEDGNEIDFDVIAVLDYKDLWYIYLSPVKPTEGFEEGDLFICRIDEDENGEELYVPVEDEALLSDLMEEFDKLVESEEDEDAASDEAE</sequence>
<dbReference type="Pfam" id="PF06949">
    <property type="entry name" value="DUF1292"/>
    <property type="match status" value="1"/>
</dbReference>
<name>A0A9D1NCH3_9FIRM</name>
<accession>A0A9D1NCH3</accession>
<protein>
    <submittedName>
        <fullName evidence="1">DUF1292 domain-containing protein</fullName>
    </submittedName>
</protein>
<reference evidence="1" key="2">
    <citation type="journal article" date="2021" name="PeerJ">
        <title>Extensive microbial diversity within the chicken gut microbiome revealed by metagenomics and culture.</title>
        <authorList>
            <person name="Gilroy R."/>
            <person name="Ravi A."/>
            <person name="Getino M."/>
            <person name="Pursley I."/>
            <person name="Horton D.L."/>
            <person name="Alikhan N.F."/>
            <person name="Baker D."/>
            <person name="Gharbi K."/>
            <person name="Hall N."/>
            <person name="Watson M."/>
            <person name="Adriaenssens E.M."/>
            <person name="Foster-Nyarko E."/>
            <person name="Jarju S."/>
            <person name="Secka A."/>
            <person name="Antonio M."/>
            <person name="Oren A."/>
            <person name="Chaudhuri R.R."/>
            <person name="La Ragione R."/>
            <person name="Hildebrand F."/>
            <person name="Pallen M.J."/>
        </authorList>
    </citation>
    <scope>NUCLEOTIDE SEQUENCE</scope>
    <source>
        <strain evidence="1">23406</strain>
    </source>
</reference>
<proteinExistence type="predicted"/>
<dbReference type="AlphaFoldDB" id="A0A9D1NCH3"/>
<dbReference type="EMBL" id="DVOH01000022">
    <property type="protein sequence ID" value="HIV00097.1"/>
    <property type="molecule type" value="Genomic_DNA"/>
</dbReference>
<evidence type="ECO:0000313" key="2">
    <source>
        <dbReference type="Proteomes" id="UP000886891"/>
    </source>
</evidence>
<gene>
    <name evidence="1" type="ORF">IAB14_03150</name>
</gene>
<dbReference type="InterPro" id="IPR009711">
    <property type="entry name" value="UPF0473"/>
</dbReference>
<reference evidence="1" key="1">
    <citation type="submission" date="2020-10" db="EMBL/GenBank/DDBJ databases">
        <authorList>
            <person name="Gilroy R."/>
        </authorList>
    </citation>
    <scope>NUCLEOTIDE SEQUENCE</scope>
    <source>
        <strain evidence="1">23406</strain>
    </source>
</reference>